<feature type="region of interest" description="Disordered" evidence="2">
    <location>
        <begin position="28"/>
        <end position="77"/>
    </location>
</feature>
<dbReference type="CDD" id="cd05829">
    <property type="entry name" value="Sortase_F"/>
    <property type="match status" value="1"/>
</dbReference>
<dbReference type="InterPro" id="IPR005754">
    <property type="entry name" value="Sortase"/>
</dbReference>
<dbReference type="Pfam" id="PF04203">
    <property type="entry name" value="Sortase"/>
    <property type="match status" value="1"/>
</dbReference>
<reference evidence="4 5" key="1">
    <citation type="journal article" date="2013" name="Antonie Van Leeuwenhoek">
        <title>Actinoplanes hulinensis sp. nov., a novel actinomycete isolated from soybean root (Glycine max (L.) Merr).</title>
        <authorList>
            <person name="Shen Y."/>
            <person name="Liu C."/>
            <person name="Wang X."/>
            <person name="Zhao J."/>
            <person name="Jia F."/>
            <person name="Zhang Y."/>
            <person name="Wang L."/>
            <person name="Yang D."/>
            <person name="Xiang W."/>
        </authorList>
    </citation>
    <scope>NUCLEOTIDE SEQUENCE [LARGE SCALE GENOMIC DNA]</scope>
    <source>
        <strain evidence="4 5">NEAU-M9</strain>
    </source>
</reference>
<dbReference type="InterPro" id="IPR023365">
    <property type="entry name" value="Sortase_dom-sf"/>
</dbReference>
<dbReference type="SUPFAM" id="SSF63817">
    <property type="entry name" value="Sortase"/>
    <property type="match status" value="1"/>
</dbReference>
<keyword evidence="5" id="KW-1185">Reference proteome</keyword>
<organism evidence="4 5">
    <name type="scientific">Actinoplanes hulinensis</name>
    <dbReference type="NCBI Taxonomy" id="1144547"/>
    <lineage>
        <taxon>Bacteria</taxon>
        <taxon>Bacillati</taxon>
        <taxon>Actinomycetota</taxon>
        <taxon>Actinomycetes</taxon>
        <taxon>Micromonosporales</taxon>
        <taxon>Micromonosporaceae</taxon>
        <taxon>Actinoplanes</taxon>
    </lineage>
</organism>
<keyword evidence="3" id="KW-0732">Signal</keyword>
<evidence type="ECO:0000256" key="1">
    <source>
        <dbReference type="ARBA" id="ARBA00022801"/>
    </source>
</evidence>
<name>A0ABS7AXN0_9ACTN</name>
<feature type="signal peptide" evidence="3">
    <location>
        <begin position="1"/>
        <end position="25"/>
    </location>
</feature>
<evidence type="ECO:0000256" key="3">
    <source>
        <dbReference type="SAM" id="SignalP"/>
    </source>
</evidence>
<dbReference type="InterPro" id="IPR042001">
    <property type="entry name" value="Sortase_F"/>
</dbReference>
<dbReference type="Proteomes" id="UP001519863">
    <property type="component" value="Unassembled WGS sequence"/>
</dbReference>
<feature type="chain" id="PRO_5046745209" evidence="3">
    <location>
        <begin position="26"/>
        <end position="226"/>
    </location>
</feature>
<evidence type="ECO:0000313" key="5">
    <source>
        <dbReference type="Proteomes" id="UP001519863"/>
    </source>
</evidence>
<sequence length="226" mass="23044">MRRRWPALLTAAAVLAVGGTAVVVAGRAGGTPPPNPAGAVTPADLAEPTGETPSRNPVTPPGPAGAEALTSGNLLPASPPERVAIPALDVSAPVVGLGLRTDGTMEVPTGATTVGWFTGAPAPGSLGPAVLAGHVDYRGVSGTFAELSTLRPGDEVRITRRDGRTAVFAVTRVATYPKSRFPSGEVYGPIDHAGLRLITCGGDFDRRTGHYVDNVVAYARLRNVLG</sequence>
<keyword evidence="1" id="KW-0378">Hydrolase</keyword>
<dbReference type="RefSeq" id="WP_220143055.1">
    <property type="nucleotide sequence ID" value="NZ_JAHXZI010000003.1"/>
</dbReference>
<dbReference type="Gene3D" id="2.40.260.10">
    <property type="entry name" value="Sortase"/>
    <property type="match status" value="1"/>
</dbReference>
<comment type="caution">
    <text evidence="4">The sequence shown here is derived from an EMBL/GenBank/DDBJ whole genome shotgun (WGS) entry which is preliminary data.</text>
</comment>
<protein>
    <submittedName>
        <fullName evidence="4">Class F sortase</fullName>
    </submittedName>
</protein>
<dbReference type="NCBIfam" id="NF033748">
    <property type="entry name" value="class_F_sortase"/>
    <property type="match status" value="1"/>
</dbReference>
<dbReference type="EMBL" id="JAHXZI010000003">
    <property type="protein sequence ID" value="MBW6433528.1"/>
    <property type="molecule type" value="Genomic_DNA"/>
</dbReference>
<gene>
    <name evidence="4" type="ORF">KZ829_07190</name>
</gene>
<accession>A0ABS7AXN0</accession>
<proteinExistence type="predicted"/>
<evidence type="ECO:0000256" key="2">
    <source>
        <dbReference type="SAM" id="MobiDB-lite"/>
    </source>
</evidence>
<evidence type="ECO:0000313" key="4">
    <source>
        <dbReference type="EMBL" id="MBW6433528.1"/>
    </source>
</evidence>